<organism evidence="1 2">
    <name type="scientific">Cephus cinctus</name>
    <name type="common">Wheat stem sawfly</name>
    <dbReference type="NCBI Taxonomy" id="211228"/>
    <lineage>
        <taxon>Eukaryota</taxon>
        <taxon>Metazoa</taxon>
        <taxon>Ecdysozoa</taxon>
        <taxon>Arthropoda</taxon>
        <taxon>Hexapoda</taxon>
        <taxon>Insecta</taxon>
        <taxon>Pterygota</taxon>
        <taxon>Neoptera</taxon>
        <taxon>Endopterygota</taxon>
        <taxon>Hymenoptera</taxon>
        <taxon>Cephoidea</taxon>
        <taxon>Cephidae</taxon>
        <taxon>Cephus</taxon>
    </lineage>
</organism>
<keyword evidence="1" id="KW-1185">Reference proteome</keyword>
<accession>A0AAJ7RQV5</accession>
<reference evidence="2" key="1">
    <citation type="submission" date="2025-08" db="UniProtKB">
        <authorList>
            <consortium name="RefSeq"/>
        </authorList>
    </citation>
    <scope>IDENTIFICATION</scope>
</reference>
<dbReference type="KEGG" id="ccin:107272384"/>
<dbReference type="RefSeq" id="XP_024945446.1">
    <property type="nucleotide sequence ID" value="XM_025089678.1"/>
</dbReference>
<name>A0AAJ7RQV5_CEPCN</name>
<protein>
    <submittedName>
        <fullName evidence="2">Uncharacterized protein LOC107272384 isoform X1</fullName>
    </submittedName>
</protein>
<dbReference type="GeneID" id="107272384"/>
<sequence>MYEYWQERAGYSHSFRSMYSSRLQLSGCRIEIRYSRSAGHVFLTQESSAATLGRIRAKKISWISVSSWKADLHRILLPGCSIDFPTNGDRIASRVRSCRAYYEVDTRFSGYSLGRVTYPGDSHYL</sequence>
<evidence type="ECO:0000313" key="2">
    <source>
        <dbReference type="RefSeq" id="XP_024945446.1"/>
    </source>
</evidence>
<dbReference type="AlphaFoldDB" id="A0AAJ7RQV5"/>
<gene>
    <name evidence="2" type="primary">LOC107272384</name>
</gene>
<proteinExistence type="predicted"/>
<evidence type="ECO:0000313" key="1">
    <source>
        <dbReference type="Proteomes" id="UP000694920"/>
    </source>
</evidence>
<dbReference type="Proteomes" id="UP000694920">
    <property type="component" value="Unplaced"/>
</dbReference>